<dbReference type="GO" id="GO:0016874">
    <property type="term" value="F:ligase activity"/>
    <property type="evidence" value="ECO:0007669"/>
    <property type="project" value="UniProtKB-KW"/>
</dbReference>
<dbReference type="PANTHER" id="PTHR36932">
    <property type="entry name" value="CAPSULAR POLYSACCHARIDE BIOSYNTHESIS PROTEIN"/>
    <property type="match status" value="1"/>
</dbReference>
<evidence type="ECO:0000313" key="2">
    <source>
        <dbReference type="Proteomes" id="UP000298058"/>
    </source>
</evidence>
<organism evidence="1 2">
    <name type="scientific">Leptospira idonii</name>
    <dbReference type="NCBI Taxonomy" id="1193500"/>
    <lineage>
        <taxon>Bacteria</taxon>
        <taxon>Pseudomonadati</taxon>
        <taxon>Spirochaetota</taxon>
        <taxon>Spirochaetia</taxon>
        <taxon>Leptospirales</taxon>
        <taxon>Leptospiraceae</taxon>
        <taxon>Leptospira</taxon>
    </lineage>
</organism>
<dbReference type="AlphaFoldDB" id="A0A4R9M664"/>
<name>A0A4R9M664_9LEPT</name>
<dbReference type="InterPro" id="IPR042099">
    <property type="entry name" value="ANL_N_sf"/>
</dbReference>
<dbReference type="EMBL" id="RQHW01000002">
    <property type="protein sequence ID" value="TGN21157.1"/>
    <property type="molecule type" value="Genomic_DNA"/>
</dbReference>
<sequence>MREEWFLSLEKMIDSDFAPNWNAWIGDRITQEDYRFVKEFESSVYSKKEVPSSVPPPWLILKIQKLKFTSSYFYERLNGISLPEEFHKIPLMTREDLQNKITEILPTDVDFSRLVVNPTSGTTGKPILAPNHPKAIGCYVPLIEYSLSRHGVELKKGHDHTAAIQLCHQNQTIVYATSHSLAEGSLFAKINLKEKEWKEKDHLQKFISHFQPQFLSGDPYAFETAMKMNLKYSPSALHSTALELEDNLRIALSDFFKCPVVNFYSLNETGPIAYSCPVHPDWMHIISEDLFIEVLDKEGFPAKEGEILISGGRNPYLPLLRYATGDWGEIQYGSCRCGDSFPKLKLLKGRKPVYFEDTKGERINPIDVSRILRKEPNILRHQFIQKKDGSYELNLSVYVPAQTEFIQKLESEFKSLLGSDADIRIKTDLPSDSGKIPVFLNETKEEKN</sequence>
<dbReference type="OrthoDB" id="580775at2"/>
<keyword evidence="1" id="KW-0436">Ligase</keyword>
<accession>A0A4R9M664</accession>
<dbReference type="InterPro" id="IPR053158">
    <property type="entry name" value="CapK_Type1_Caps_Biosynth"/>
</dbReference>
<protein>
    <submittedName>
        <fullName evidence="1">Phenylacetate--CoA ligase family protein</fullName>
    </submittedName>
</protein>
<keyword evidence="2" id="KW-1185">Reference proteome</keyword>
<dbReference type="PANTHER" id="PTHR36932:SF1">
    <property type="entry name" value="CAPSULAR POLYSACCHARIDE BIOSYNTHESIS PROTEIN"/>
    <property type="match status" value="1"/>
</dbReference>
<gene>
    <name evidence="1" type="ORF">EHS15_00265</name>
</gene>
<evidence type="ECO:0000313" key="1">
    <source>
        <dbReference type="EMBL" id="TGN21157.1"/>
    </source>
</evidence>
<proteinExistence type="predicted"/>
<dbReference type="Gene3D" id="3.40.50.12780">
    <property type="entry name" value="N-terminal domain of ligase-like"/>
    <property type="match status" value="1"/>
</dbReference>
<reference evidence="1" key="1">
    <citation type="journal article" date="2019" name="PLoS Negl. Trop. Dis.">
        <title>Revisiting the worldwide diversity of Leptospira species in the environment.</title>
        <authorList>
            <person name="Vincent A.T."/>
            <person name="Schiettekatte O."/>
            <person name="Bourhy P."/>
            <person name="Veyrier F.J."/>
            <person name="Picardeau M."/>
        </authorList>
    </citation>
    <scope>NUCLEOTIDE SEQUENCE [LARGE SCALE GENOMIC DNA]</scope>
    <source>
        <strain evidence="1">201300427</strain>
    </source>
</reference>
<dbReference type="SUPFAM" id="SSF56801">
    <property type="entry name" value="Acetyl-CoA synthetase-like"/>
    <property type="match status" value="1"/>
</dbReference>
<dbReference type="Proteomes" id="UP000298058">
    <property type="component" value="Unassembled WGS sequence"/>
</dbReference>
<comment type="caution">
    <text evidence="1">The sequence shown here is derived from an EMBL/GenBank/DDBJ whole genome shotgun (WGS) entry which is preliminary data.</text>
</comment>